<protein>
    <recommendedName>
        <fullName evidence="3">Retrotransposon gag domain-containing protein</fullName>
    </recommendedName>
</protein>
<evidence type="ECO:0000313" key="1">
    <source>
        <dbReference type="EMBL" id="OMJ16421.1"/>
    </source>
</evidence>
<keyword evidence="2" id="KW-1185">Reference proteome</keyword>
<sequence>MTCNWTDEQAMEYIDLFLEGKALMWYKGNCNSITDWEILKEKFIKTFKDEEIETVAWNELVAYSCEDRDTIEISGDLSRLFEKAKIVSSAEKLRFLLRSLNPKQKRKVLTSECRTFEAAMDILVKNERLDKVVKSNPISDTQVKKIVKEVDPMDSFITRFEALSVNLINKVEQSQIAMDNQKKYYDTNCSICNRFGHKSDTCYQRRNNYKDSNNKNTGPLPLKDSKYQGINCIEVIKHEISEKEVFMAEKRAQIEESREKSKRTRIVEPEVSENKYKERPRIQERKPSEIKLSEATSPYSIMENLSDAKADLSISQLLQVSPSIRRELMNLCKRVESKEIDKIELEEVSNTNCRGLVSIFGKRHWAILDTGAACSCDTGFEIKGVGIGINKCGHSTKIAHKNSTQKDL</sequence>
<dbReference type="Proteomes" id="UP000187429">
    <property type="component" value="Unassembled WGS sequence"/>
</dbReference>
<evidence type="ECO:0008006" key="3">
    <source>
        <dbReference type="Google" id="ProtNLM"/>
    </source>
</evidence>
<comment type="caution">
    <text evidence="1">The sequence shown here is derived from an EMBL/GenBank/DDBJ whole genome shotgun (WGS) entry which is preliminary data.</text>
</comment>
<organism evidence="1 2">
    <name type="scientific">Smittium culicis</name>
    <dbReference type="NCBI Taxonomy" id="133412"/>
    <lineage>
        <taxon>Eukaryota</taxon>
        <taxon>Fungi</taxon>
        <taxon>Fungi incertae sedis</taxon>
        <taxon>Zoopagomycota</taxon>
        <taxon>Kickxellomycotina</taxon>
        <taxon>Harpellomycetes</taxon>
        <taxon>Harpellales</taxon>
        <taxon>Legeriomycetaceae</taxon>
        <taxon>Smittium</taxon>
    </lineage>
</organism>
<name>A0A1R1XP66_9FUNG</name>
<reference evidence="2" key="1">
    <citation type="submission" date="2017-01" db="EMBL/GenBank/DDBJ databases">
        <authorList>
            <person name="Wang Y."/>
            <person name="White M."/>
            <person name="Kvist S."/>
            <person name="Moncalvo J.-M."/>
        </authorList>
    </citation>
    <scope>NUCLEOTIDE SEQUENCE [LARGE SCALE GENOMIC DNA]</scope>
    <source>
        <strain evidence="2">ID-206-W2</strain>
    </source>
</reference>
<gene>
    <name evidence="1" type="ORF">AYI69_g7844</name>
</gene>
<accession>A0A1R1XP66</accession>
<proteinExistence type="predicted"/>
<dbReference type="OrthoDB" id="8006889at2759"/>
<dbReference type="EMBL" id="LSSM01003906">
    <property type="protein sequence ID" value="OMJ16421.1"/>
    <property type="molecule type" value="Genomic_DNA"/>
</dbReference>
<evidence type="ECO:0000313" key="2">
    <source>
        <dbReference type="Proteomes" id="UP000187429"/>
    </source>
</evidence>
<dbReference type="AlphaFoldDB" id="A0A1R1XP66"/>